<dbReference type="InParanoid" id="W5N5H7"/>
<sequence>STGPGPGLLPRASHVSACHEHRTLHHKLNAVEQRVEDAVGKLEAEVSILLDAIEDPEWSSLLDTAGPVIDILDSKGEETAL</sequence>
<dbReference type="OMA" id="ACHEHRT"/>
<dbReference type="Bgee" id="ENSLOCG00000012904">
    <property type="expression patterns" value="Expressed in heart and 13 other cell types or tissues"/>
</dbReference>
<dbReference type="Pfam" id="PF15205">
    <property type="entry name" value="PLAC9"/>
    <property type="match status" value="1"/>
</dbReference>
<dbReference type="Ensembl" id="ENSLOCT00000015916.1">
    <property type="protein sequence ID" value="ENSLOCP00000015886.1"/>
    <property type="gene ID" value="ENSLOCG00000012904.1"/>
</dbReference>
<organism evidence="1 2">
    <name type="scientific">Lepisosteus oculatus</name>
    <name type="common">Spotted gar</name>
    <dbReference type="NCBI Taxonomy" id="7918"/>
    <lineage>
        <taxon>Eukaryota</taxon>
        <taxon>Metazoa</taxon>
        <taxon>Chordata</taxon>
        <taxon>Craniata</taxon>
        <taxon>Vertebrata</taxon>
        <taxon>Euteleostomi</taxon>
        <taxon>Actinopterygii</taxon>
        <taxon>Neopterygii</taxon>
        <taxon>Holostei</taxon>
        <taxon>Semionotiformes</taxon>
        <taxon>Lepisosteidae</taxon>
        <taxon>Lepisosteus</taxon>
    </lineage>
</organism>
<dbReference type="EMBL" id="AHAT01023189">
    <property type="status" value="NOT_ANNOTATED_CDS"/>
    <property type="molecule type" value="Genomic_DNA"/>
</dbReference>
<evidence type="ECO:0000313" key="2">
    <source>
        <dbReference type="Proteomes" id="UP000018468"/>
    </source>
</evidence>
<accession>W5N5H7</accession>
<dbReference type="InterPro" id="IPR027941">
    <property type="entry name" value="PLAC9"/>
</dbReference>
<proteinExistence type="predicted"/>
<protein>
    <recommendedName>
        <fullName evidence="3">Placenta-specific protein 9</fullName>
    </recommendedName>
</protein>
<dbReference type="eggNOG" id="ENOG502SEJ6">
    <property type="taxonomic scope" value="Eukaryota"/>
</dbReference>
<dbReference type="Proteomes" id="UP000018468">
    <property type="component" value="Linkage group LG5"/>
</dbReference>
<evidence type="ECO:0000313" key="1">
    <source>
        <dbReference type="Ensembl" id="ENSLOCP00000015886.1"/>
    </source>
</evidence>
<dbReference type="HOGENOM" id="CLU_2580015_0_0_1"/>
<reference evidence="1" key="3">
    <citation type="submission" date="2025-09" db="UniProtKB">
        <authorList>
            <consortium name="Ensembl"/>
        </authorList>
    </citation>
    <scope>IDENTIFICATION</scope>
</reference>
<name>W5N5H7_LEPOC</name>
<reference evidence="1" key="2">
    <citation type="submission" date="2025-08" db="UniProtKB">
        <authorList>
            <consortium name="Ensembl"/>
        </authorList>
    </citation>
    <scope>IDENTIFICATION</scope>
</reference>
<keyword evidence="2" id="KW-1185">Reference proteome</keyword>
<dbReference type="AlphaFoldDB" id="W5N5H7"/>
<reference evidence="2" key="1">
    <citation type="submission" date="2011-12" db="EMBL/GenBank/DDBJ databases">
        <title>The Draft Genome of Lepisosteus oculatus.</title>
        <authorList>
            <consortium name="The Broad Institute Genome Assembly &amp; Analysis Group"/>
            <consortium name="Computational R&amp;D Group"/>
            <consortium name="and Sequencing Platform"/>
            <person name="Di Palma F."/>
            <person name="Alfoldi J."/>
            <person name="Johnson J."/>
            <person name="Berlin A."/>
            <person name="Gnerre S."/>
            <person name="Jaffe D."/>
            <person name="MacCallum I."/>
            <person name="Young S."/>
            <person name="Walker B.J."/>
            <person name="Lander E.S."/>
            <person name="Lindblad-Toh K."/>
        </authorList>
    </citation>
    <scope>NUCLEOTIDE SEQUENCE [LARGE SCALE GENOMIC DNA]</scope>
</reference>
<evidence type="ECO:0008006" key="3">
    <source>
        <dbReference type="Google" id="ProtNLM"/>
    </source>
</evidence>